<dbReference type="RefSeq" id="WP_106393620.1">
    <property type="nucleotide sequence ID" value="NZ_PVNK01000188.1"/>
</dbReference>
<keyword evidence="1" id="KW-0812">Transmembrane</keyword>
<organism evidence="2 3">
    <name type="scientific">Enhygromyxa salina</name>
    <dbReference type="NCBI Taxonomy" id="215803"/>
    <lineage>
        <taxon>Bacteria</taxon>
        <taxon>Pseudomonadati</taxon>
        <taxon>Myxococcota</taxon>
        <taxon>Polyangia</taxon>
        <taxon>Nannocystales</taxon>
        <taxon>Nannocystaceae</taxon>
        <taxon>Enhygromyxa</taxon>
    </lineage>
</organism>
<reference evidence="2 3" key="1">
    <citation type="submission" date="2018-03" db="EMBL/GenBank/DDBJ databases">
        <title>Draft Genome Sequences of the Obligatory Marine Myxobacteria Enhygromyxa salina SWB005.</title>
        <authorList>
            <person name="Poehlein A."/>
            <person name="Moghaddam J.A."/>
            <person name="Harms H."/>
            <person name="Alanjari M."/>
            <person name="Koenig G.M."/>
            <person name="Daniel R."/>
            <person name="Schaeberle T.F."/>
        </authorList>
    </citation>
    <scope>NUCLEOTIDE SEQUENCE [LARGE SCALE GENOMIC DNA]</scope>
    <source>
        <strain evidence="2 3">SWB005</strain>
    </source>
</reference>
<gene>
    <name evidence="2" type="ORF">ENSA5_43390</name>
</gene>
<dbReference type="Proteomes" id="UP000237968">
    <property type="component" value="Unassembled WGS sequence"/>
</dbReference>
<proteinExistence type="predicted"/>
<comment type="caution">
    <text evidence="2">The sequence shown here is derived from an EMBL/GenBank/DDBJ whole genome shotgun (WGS) entry which is preliminary data.</text>
</comment>
<keyword evidence="3" id="KW-1185">Reference proteome</keyword>
<keyword evidence="1" id="KW-1133">Transmembrane helix</keyword>
<name>A0A2S9XK41_9BACT</name>
<keyword evidence="1" id="KW-0472">Membrane</keyword>
<feature type="transmembrane region" description="Helical" evidence="1">
    <location>
        <begin position="45"/>
        <end position="73"/>
    </location>
</feature>
<dbReference type="EMBL" id="PVNK01000188">
    <property type="protein sequence ID" value="PRP93244.1"/>
    <property type="molecule type" value="Genomic_DNA"/>
</dbReference>
<accession>A0A2S9XK41</accession>
<evidence type="ECO:0000256" key="1">
    <source>
        <dbReference type="SAM" id="Phobius"/>
    </source>
</evidence>
<protein>
    <submittedName>
        <fullName evidence="2">Uncharacterized protein</fullName>
    </submittedName>
</protein>
<evidence type="ECO:0000313" key="2">
    <source>
        <dbReference type="EMBL" id="PRP93244.1"/>
    </source>
</evidence>
<evidence type="ECO:0000313" key="3">
    <source>
        <dbReference type="Proteomes" id="UP000237968"/>
    </source>
</evidence>
<dbReference type="OrthoDB" id="9981293at2"/>
<sequence length="87" mass="8368">MALGALVLLATAVGGGTYAYAKTKNASNGQAAAAGVATGAGTAVTAFLVSALLPFLALAAIVGVPAAGAYFYLNKDKRKALGPGKGL</sequence>
<dbReference type="AlphaFoldDB" id="A0A2S9XK41"/>